<gene>
    <name evidence="4" type="ORF">PGH26_09835</name>
</gene>
<dbReference type="SUPFAM" id="SSF53383">
    <property type="entry name" value="PLP-dependent transferases"/>
    <property type="match status" value="1"/>
</dbReference>
<dbReference type="Gene3D" id="3.90.1150.10">
    <property type="entry name" value="Aspartate Aminotransferase, domain 1"/>
    <property type="match status" value="1"/>
</dbReference>
<dbReference type="PIRSF" id="PIRSF005572">
    <property type="entry name" value="NifS"/>
    <property type="match status" value="1"/>
</dbReference>
<evidence type="ECO:0000259" key="3">
    <source>
        <dbReference type="Pfam" id="PF00266"/>
    </source>
</evidence>
<sequence>MMIYLDNSATTIPDAEVLETFTRANLEYYANPASLHQAGNQAERLLESARKQIAALAGDSEGTVIFTSGGTEANNLAIIGYARSLKHRGNHIITTEIEHDSVRNACLHLETEGFEIDFLSVNEAGEVSPEELRQKIRKETILVSVMHVNNEIGTVQPIEACSKVVRDHSRAIFHSDCVQSLGKISLPYPEWVDAVTLSAHKIHGLKGTGCLLTKKFKEPEAISFGGGQEHGYRSGTVNTPGAASFAKAIRKVLEGNDVTKYQRWNRRLRKMMESEKLVRICSPAEGSPHIFTIAFKGITGEVAVNYFQQRGIMVSTSSACSSKANKVSHVIQAIHLPDDYRKGVIRISFGKKNIDDEIEILAQVIQEFLKTIKKGMKQHDME</sequence>
<dbReference type="PANTHER" id="PTHR11601:SF50">
    <property type="entry name" value="CYSTEINE DESULFURASE ISCS 2-RELATED"/>
    <property type="match status" value="1"/>
</dbReference>
<dbReference type="Gene3D" id="3.40.640.10">
    <property type="entry name" value="Type I PLP-dependent aspartate aminotransferase-like (Major domain)"/>
    <property type="match status" value="1"/>
</dbReference>
<reference evidence="4 5" key="1">
    <citation type="submission" date="2023-01" db="EMBL/GenBank/DDBJ databases">
        <title>Sporosarcina sp. nov., isolated from Korean tranditional fermented seafood 'Jeotgal'.</title>
        <authorList>
            <person name="Yang A.-I."/>
        </authorList>
    </citation>
    <scope>NUCLEOTIDE SEQUENCE [LARGE SCALE GENOMIC DNA]</scope>
    <source>
        <strain evidence="4 5">B2O-1</strain>
    </source>
</reference>
<accession>A0ABZ0KTP2</accession>
<evidence type="ECO:0000313" key="5">
    <source>
        <dbReference type="Proteomes" id="UP001303532"/>
    </source>
</evidence>
<dbReference type="Pfam" id="PF00266">
    <property type="entry name" value="Aminotran_5"/>
    <property type="match status" value="1"/>
</dbReference>
<dbReference type="Proteomes" id="UP001303532">
    <property type="component" value="Chromosome"/>
</dbReference>
<name>A0ABZ0KTP2_9BACL</name>
<keyword evidence="2" id="KW-0663">Pyridoxal phosphate</keyword>
<protein>
    <submittedName>
        <fullName evidence="4">Cysteine desulfurase family protein</fullName>
    </submittedName>
</protein>
<dbReference type="InterPro" id="IPR015422">
    <property type="entry name" value="PyrdxlP-dep_Trfase_small"/>
</dbReference>
<dbReference type="InterPro" id="IPR015421">
    <property type="entry name" value="PyrdxlP-dep_Trfase_major"/>
</dbReference>
<feature type="domain" description="Aminotransferase class V" evidence="3">
    <location>
        <begin position="3"/>
        <end position="361"/>
    </location>
</feature>
<keyword evidence="5" id="KW-1185">Reference proteome</keyword>
<dbReference type="Gene3D" id="1.10.260.50">
    <property type="match status" value="1"/>
</dbReference>
<evidence type="ECO:0000256" key="2">
    <source>
        <dbReference type="ARBA" id="ARBA00022898"/>
    </source>
</evidence>
<evidence type="ECO:0000256" key="1">
    <source>
        <dbReference type="ARBA" id="ARBA00001933"/>
    </source>
</evidence>
<organism evidence="4 5">
    <name type="scientific">Sporosarcina jeotgali</name>
    <dbReference type="NCBI Taxonomy" id="3020056"/>
    <lineage>
        <taxon>Bacteria</taxon>
        <taxon>Bacillati</taxon>
        <taxon>Bacillota</taxon>
        <taxon>Bacilli</taxon>
        <taxon>Bacillales</taxon>
        <taxon>Caryophanaceae</taxon>
        <taxon>Sporosarcina</taxon>
    </lineage>
</organism>
<dbReference type="InterPro" id="IPR000192">
    <property type="entry name" value="Aminotrans_V_dom"/>
</dbReference>
<dbReference type="InterPro" id="IPR016454">
    <property type="entry name" value="Cysteine_dSase"/>
</dbReference>
<dbReference type="PANTHER" id="PTHR11601">
    <property type="entry name" value="CYSTEINE DESULFURYLASE FAMILY MEMBER"/>
    <property type="match status" value="1"/>
</dbReference>
<dbReference type="InterPro" id="IPR015424">
    <property type="entry name" value="PyrdxlP-dep_Trfase"/>
</dbReference>
<comment type="cofactor">
    <cofactor evidence="1">
        <name>pyridoxal 5'-phosphate</name>
        <dbReference type="ChEBI" id="CHEBI:597326"/>
    </cofactor>
</comment>
<proteinExistence type="predicted"/>
<evidence type="ECO:0000313" key="4">
    <source>
        <dbReference type="EMBL" id="WOV83225.1"/>
    </source>
</evidence>
<dbReference type="EMBL" id="CP116341">
    <property type="protein sequence ID" value="WOV83225.1"/>
    <property type="molecule type" value="Genomic_DNA"/>
</dbReference>
<dbReference type="RefSeq" id="WP_323690903.1">
    <property type="nucleotide sequence ID" value="NZ_CP116341.1"/>
</dbReference>